<evidence type="ECO:0000313" key="6">
    <source>
        <dbReference type="Proteomes" id="UP001275440"/>
    </source>
</evidence>
<dbReference type="InterPro" id="IPR000792">
    <property type="entry name" value="Tscrpt_reg_LuxR_C"/>
</dbReference>
<keyword evidence="6" id="KW-1185">Reference proteome</keyword>
<dbReference type="RefSeq" id="WP_083583473.1">
    <property type="nucleotide sequence ID" value="NZ_JAHWLX010000031.1"/>
</dbReference>
<dbReference type="SUPFAM" id="SSF46894">
    <property type="entry name" value="C-terminal effector domain of the bipartite response regulators"/>
    <property type="match status" value="1"/>
</dbReference>
<dbReference type="PANTHER" id="PTHR43214:SF43">
    <property type="entry name" value="TWO-COMPONENT RESPONSE REGULATOR"/>
    <property type="match status" value="1"/>
</dbReference>
<dbReference type="Gene3D" id="1.10.10.10">
    <property type="entry name" value="Winged helix-like DNA-binding domain superfamily/Winged helix DNA-binding domain"/>
    <property type="match status" value="1"/>
</dbReference>
<accession>A0ABU3WV80</accession>
<dbReference type="EMBL" id="WBMO01000005">
    <property type="protein sequence ID" value="MDV2477890.1"/>
    <property type="molecule type" value="Genomic_DNA"/>
</dbReference>
<keyword evidence="3" id="KW-0804">Transcription</keyword>
<name>A0ABU3WV80_9NOCA</name>
<evidence type="ECO:0000259" key="4">
    <source>
        <dbReference type="PROSITE" id="PS50043"/>
    </source>
</evidence>
<dbReference type="InterPro" id="IPR029016">
    <property type="entry name" value="GAF-like_dom_sf"/>
</dbReference>
<reference evidence="5 6" key="1">
    <citation type="submission" date="2019-10" db="EMBL/GenBank/DDBJ databases">
        <title>Draft Genome Assembly of Rhodococcus zopfii DSM44189.</title>
        <authorList>
            <person name="Sutton J.M."/>
            <person name="Akob D.M."/>
            <person name="Bushman T.J."/>
        </authorList>
    </citation>
    <scope>NUCLEOTIDE SEQUENCE [LARGE SCALE GENOMIC DNA]</scope>
    <source>
        <strain evidence="5 6">DSM 44189</strain>
    </source>
</reference>
<dbReference type="SUPFAM" id="SSF55781">
    <property type="entry name" value="GAF domain-like"/>
    <property type="match status" value="1"/>
</dbReference>
<sequence>MSRSSMVDSVRRISAIVADTSPMDQRADAVLDELAAIVAYDAAQIAVWNPRTSTHHTVASRGYTEQMRVALNGPRYRTDRVWGVLEQRAEPVFWKDCPFDRRDSEFYVEAVEAHGFREGGTMLLRAIDGVYLGMLLLNLEAATPPADEVREMLGIVGAGMTPLVDRLAPARQFVSMHSPQRPAAALDRVHGWVPLTPEGLPPRALLDTITEVLSRTDRPVRFRWCDRDGDRRGRRSRLQPLTVELLPFGGSTCRAVVSWRQEPLPYGLTRRELDVLAALGTGASNAAIAQALSTSVRTITTHVEHILAKLSVSTRTAAALVADREGLLSVGGKYVI</sequence>
<organism evidence="5 6">
    <name type="scientific">Rhodococcus zopfii</name>
    <dbReference type="NCBI Taxonomy" id="43772"/>
    <lineage>
        <taxon>Bacteria</taxon>
        <taxon>Bacillati</taxon>
        <taxon>Actinomycetota</taxon>
        <taxon>Actinomycetes</taxon>
        <taxon>Mycobacteriales</taxon>
        <taxon>Nocardiaceae</taxon>
        <taxon>Rhodococcus</taxon>
    </lineage>
</organism>
<gene>
    <name evidence="5" type="ORF">F8M49_25430</name>
</gene>
<dbReference type="PROSITE" id="PS50043">
    <property type="entry name" value="HTH_LUXR_2"/>
    <property type="match status" value="1"/>
</dbReference>
<dbReference type="PANTHER" id="PTHR43214">
    <property type="entry name" value="TWO-COMPONENT RESPONSE REGULATOR"/>
    <property type="match status" value="1"/>
</dbReference>
<dbReference type="InterPro" id="IPR036388">
    <property type="entry name" value="WH-like_DNA-bd_sf"/>
</dbReference>
<dbReference type="SMART" id="SM00421">
    <property type="entry name" value="HTH_LUXR"/>
    <property type="match status" value="1"/>
</dbReference>
<dbReference type="InterPro" id="IPR016032">
    <property type="entry name" value="Sig_transdc_resp-reg_C-effctor"/>
</dbReference>
<evidence type="ECO:0000313" key="5">
    <source>
        <dbReference type="EMBL" id="MDV2477890.1"/>
    </source>
</evidence>
<dbReference type="Proteomes" id="UP001275440">
    <property type="component" value="Unassembled WGS sequence"/>
</dbReference>
<dbReference type="InterPro" id="IPR039420">
    <property type="entry name" value="WalR-like"/>
</dbReference>
<proteinExistence type="predicted"/>
<evidence type="ECO:0000256" key="2">
    <source>
        <dbReference type="ARBA" id="ARBA00023125"/>
    </source>
</evidence>
<evidence type="ECO:0000256" key="1">
    <source>
        <dbReference type="ARBA" id="ARBA00023015"/>
    </source>
</evidence>
<dbReference type="Gene3D" id="3.30.450.40">
    <property type="match status" value="1"/>
</dbReference>
<evidence type="ECO:0000256" key="3">
    <source>
        <dbReference type="ARBA" id="ARBA00023163"/>
    </source>
</evidence>
<comment type="caution">
    <text evidence="5">The sequence shown here is derived from an EMBL/GenBank/DDBJ whole genome shotgun (WGS) entry which is preliminary data.</text>
</comment>
<keyword evidence="2" id="KW-0238">DNA-binding</keyword>
<feature type="domain" description="HTH luxR-type" evidence="4">
    <location>
        <begin position="260"/>
        <end position="326"/>
    </location>
</feature>
<dbReference type="PRINTS" id="PR00038">
    <property type="entry name" value="HTHLUXR"/>
</dbReference>
<protein>
    <submittedName>
        <fullName evidence="5">Response regulator transcription factor</fullName>
    </submittedName>
</protein>
<dbReference type="Pfam" id="PF00196">
    <property type="entry name" value="GerE"/>
    <property type="match status" value="1"/>
</dbReference>
<dbReference type="CDD" id="cd06170">
    <property type="entry name" value="LuxR_C_like"/>
    <property type="match status" value="1"/>
</dbReference>
<keyword evidence="1" id="KW-0805">Transcription regulation</keyword>